<evidence type="ECO:0000256" key="1">
    <source>
        <dbReference type="SAM" id="MobiDB-lite"/>
    </source>
</evidence>
<protein>
    <submittedName>
        <fullName evidence="7">Type VI secretion system protein ImpL</fullName>
    </submittedName>
</protein>
<keyword evidence="8" id="KW-1185">Reference proteome</keyword>
<feature type="compositionally biased region" description="Low complexity" evidence="1">
    <location>
        <begin position="812"/>
        <end position="828"/>
    </location>
</feature>
<evidence type="ECO:0000259" key="3">
    <source>
        <dbReference type="Pfam" id="PF06744"/>
    </source>
</evidence>
<dbReference type="PANTHER" id="PTHR36153:SF1">
    <property type="entry name" value="TYPE VI SECRETION SYSTEM COMPONENT TSSM1"/>
    <property type="match status" value="1"/>
</dbReference>
<feature type="region of interest" description="Disordered" evidence="1">
    <location>
        <begin position="803"/>
        <end position="828"/>
    </location>
</feature>
<dbReference type="InterPro" id="IPR053156">
    <property type="entry name" value="T6SS_TssM-like"/>
</dbReference>
<dbReference type="OrthoDB" id="9758229at2"/>
<dbReference type="SUPFAM" id="SSF52540">
    <property type="entry name" value="P-loop containing nucleoside triphosphate hydrolases"/>
    <property type="match status" value="1"/>
</dbReference>
<evidence type="ECO:0000259" key="5">
    <source>
        <dbReference type="Pfam" id="PF14331"/>
    </source>
</evidence>
<dbReference type="InterPro" id="IPR009612">
    <property type="entry name" value="IcmF-rel"/>
</dbReference>
<dbReference type="STRING" id="1123029.SAMN02745172_03847"/>
<dbReference type="Proteomes" id="UP000186406">
    <property type="component" value="Unassembled WGS sequence"/>
</dbReference>
<dbReference type="NCBIfam" id="TIGR03348">
    <property type="entry name" value="VI_IcmF"/>
    <property type="match status" value="1"/>
</dbReference>
<dbReference type="InterPro" id="IPR025743">
    <property type="entry name" value="TssM1_N"/>
</dbReference>
<evidence type="ECO:0000313" key="8">
    <source>
        <dbReference type="Proteomes" id="UP000186406"/>
    </source>
</evidence>
<gene>
    <name evidence="7" type="ORF">SAMN02745172_03847</name>
</gene>
<feature type="domain" description="IcmF-related" evidence="4">
    <location>
        <begin position="499"/>
        <end position="802"/>
    </location>
</feature>
<evidence type="ECO:0000259" key="6">
    <source>
        <dbReference type="Pfam" id="PF21070"/>
    </source>
</evidence>
<sequence>MMKPLGTWAFWRLVLVAAAFLLLSLLTWFLAPLITVGGAPVIGDPVLRLLAALIVLLIGVVVVLVLLLRGFGQSARKPFQSSASNEEEAKTQTDALEAGLRRAFATLKGTGRVWRLDRSYRYKLPWYLVIGPERAGKTSLIRSSGLRFPATDSRGGHIAAGPAFTFSFVDNAVFVDTAGPFGPHSQRRLWRNFLGLLKRYRPREPINGVVIVLSVAELRTAAESQTAALFAEIRQQLIDLRNQLRASFPVYAVFTRVDDVPGFEAFFANLAPVYRNAVFGLTLPIASGRGAAANPPEAIGTVFGREYDDLLRWQTPRVLEQVNGEGDITRRFDDFMFLPQMALLKQKYLQFVEDVFRPNEFEPTLQLRGVYFTSARADLITKSDEPAETVGTPSVAVPAQRGLFIRDLFEQVVIPEAGLVALDRRARRAQRLTQWATLALIALVALALCGWWAYSFANNRTLIKTVEQRADRAKLSLAMLGANPSMQPTQNTDLAATIPALKALEDIPTGWGDTRDYSVPAFTGGLSQYGHLSGPAKSEYVDALHMLFLPQLVGYLESDIQDSMSDPAKLYGAVMVYLMFGGVRPVDKEVIANWFDRRWQSLYPNASDAPLRASLQEQLQNLLKAGFAPAPIQEQLVANARAVLNEFPPAMRGMALLKQLPEIRNLPTWRLTDVAGPLASYALVRRSGKSLAEAVPGMYTADHFSTVVLPAISKVAETVMNEDWVRFLTPEDDEGPERQKELEREMTDLYVSDYIAQWEGLLNDVTIASFTDFNSELSVLQAVLGPPSPLSLFLNSVSQQTTLSPAPESKEAAATAPQAATPLSAAAQAGQPITEHFAGLHAFVAGNPSPLDGTLQSLSQLRALIGPAASAGSSPAQVTALTSGPGFSQLLSQMQFNTLSAPPSLADAVAQITQQTSAIANEGVKSDLSGTWTSEVYPFCQAAIEGRYPFAVSENEVTIADFSRLLAPNGLLDQFFTKQIKPYVDTTRTPWRLNKAAARPNLTPAAIKFFEQADRIRKVFFVDGGATPQVSFQIEPYNLDPNAMRVTLSIDGQTLTYQYGPPQRTPIHWPGAKGGVSIAFAASTPGTPSMSNVTGPWALFRFLSTAKVTRLTATRFQVAVQLGSNSASFVIEADSVMNPFGQNPLAGFKCPPALVPG</sequence>
<dbReference type="Pfam" id="PF14331">
    <property type="entry name" value="IcmF-related_N"/>
    <property type="match status" value="1"/>
</dbReference>
<dbReference type="CDD" id="cd00882">
    <property type="entry name" value="Ras_like_GTPase"/>
    <property type="match status" value="1"/>
</dbReference>
<keyword evidence="2" id="KW-0472">Membrane</keyword>
<name>A0A1M7ZQI7_9HYPH</name>
<dbReference type="AlphaFoldDB" id="A0A1M7ZQI7"/>
<dbReference type="RefSeq" id="WP_073631736.1">
    <property type="nucleotide sequence ID" value="NZ_FRXO01000011.1"/>
</dbReference>
<evidence type="ECO:0000256" key="2">
    <source>
        <dbReference type="SAM" id="Phobius"/>
    </source>
</evidence>
<dbReference type="InterPro" id="IPR010623">
    <property type="entry name" value="IcmF_C"/>
</dbReference>
<reference evidence="7 8" key="1">
    <citation type="submission" date="2016-12" db="EMBL/GenBank/DDBJ databases">
        <authorList>
            <person name="Song W.-J."/>
            <person name="Kurnit D.M."/>
        </authorList>
    </citation>
    <scope>NUCLEOTIDE SEQUENCE [LARGE SCALE GENOMIC DNA]</scope>
    <source>
        <strain evidence="7 8">DSM 19599</strain>
    </source>
</reference>
<dbReference type="InterPro" id="IPR017731">
    <property type="entry name" value="TssM1-like"/>
</dbReference>
<dbReference type="Pfam" id="PF06761">
    <property type="entry name" value="IcmF-related"/>
    <property type="match status" value="1"/>
</dbReference>
<dbReference type="InterPro" id="IPR027417">
    <property type="entry name" value="P-loop_NTPase"/>
</dbReference>
<organism evidence="7 8">
    <name type="scientific">Pseudoxanthobacter soli DSM 19599</name>
    <dbReference type="NCBI Taxonomy" id="1123029"/>
    <lineage>
        <taxon>Bacteria</taxon>
        <taxon>Pseudomonadati</taxon>
        <taxon>Pseudomonadota</taxon>
        <taxon>Alphaproteobacteria</taxon>
        <taxon>Hyphomicrobiales</taxon>
        <taxon>Segnochrobactraceae</taxon>
        <taxon>Pseudoxanthobacter</taxon>
    </lineage>
</organism>
<dbReference type="Pfam" id="PF06744">
    <property type="entry name" value="IcmF_C"/>
    <property type="match status" value="1"/>
</dbReference>
<proteinExistence type="predicted"/>
<dbReference type="Pfam" id="PF21070">
    <property type="entry name" value="IcmF_helical"/>
    <property type="match status" value="1"/>
</dbReference>
<evidence type="ECO:0000259" key="4">
    <source>
        <dbReference type="Pfam" id="PF06761"/>
    </source>
</evidence>
<feature type="domain" description="Type VI secretion system component TssM1 N-terminal" evidence="5">
    <location>
        <begin position="185"/>
        <end position="440"/>
    </location>
</feature>
<feature type="transmembrane region" description="Helical" evidence="2">
    <location>
        <begin position="435"/>
        <end position="454"/>
    </location>
</feature>
<accession>A0A1M7ZQI7</accession>
<dbReference type="PANTHER" id="PTHR36153">
    <property type="entry name" value="INNER MEMBRANE PROTEIN-RELATED"/>
    <property type="match status" value="1"/>
</dbReference>
<dbReference type="EMBL" id="FRXO01000011">
    <property type="protein sequence ID" value="SHO67174.1"/>
    <property type="molecule type" value="Genomic_DNA"/>
</dbReference>
<keyword evidence="2" id="KW-1133">Transmembrane helix</keyword>
<feature type="domain" description="Type VI secretion system IcmF C-terminal" evidence="3">
    <location>
        <begin position="1032"/>
        <end position="1135"/>
    </location>
</feature>
<evidence type="ECO:0000313" key="7">
    <source>
        <dbReference type="EMBL" id="SHO67174.1"/>
    </source>
</evidence>
<dbReference type="InterPro" id="IPR048677">
    <property type="entry name" value="TssM1_hel"/>
</dbReference>
<feature type="domain" description="Type VI secretion system component TssM1 helical" evidence="6">
    <location>
        <begin position="928"/>
        <end position="1026"/>
    </location>
</feature>
<feature type="transmembrane region" description="Helical" evidence="2">
    <location>
        <begin position="48"/>
        <end position="68"/>
    </location>
</feature>
<keyword evidence="2" id="KW-0812">Transmembrane</keyword>